<keyword evidence="4" id="KW-1185">Reference proteome</keyword>
<evidence type="ECO:0000256" key="1">
    <source>
        <dbReference type="RuleBase" id="RU365072"/>
    </source>
</evidence>
<keyword evidence="1" id="KW-0811">Translocation</keyword>
<keyword evidence="1" id="KW-0653">Protein transport</keyword>
<keyword evidence="1" id="KW-0906">Nuclear pore complex</keyword>
<dbReference type="GO" id="GO:0017056">
    <property type="term" value="F:structural constituent of nuclear pore"/>
    <property type="evidence" value="ECO:0007669"/>
    <property type="project" value="UniProtKB-UniRule"/>
</dbReference>
<dbReference type="EMBL" id="LSSK01000350">
    <property type="protein sequence ID" value="OMH83619.1"/>
    <property type="molecule type" value="Genomic_DNA"/>
</dbReference>
<sequence>MALLNECGPEFEDLDSSADGFVYTDDKLSDIETEYIWVLGWLTLYPQFYFYALVAGVQMIRGALVKGRINMAIALFNSFPDDFILPFWKYCYENVDVTLPDEMDKLFSVPVCAMAKLYESTMNDLSQESQQDGNGTHNNGGEHSENSDLASDILGYDSATADWPTGLLVCFYAEYLYLLNLCNGYALYCDFMGTNLYYFDNDEININESLKEPIADLVSKIEDSFRVDILEKVFCIT</sequence>
<keyword evidence="1 2" id="KW-0472">Membrane</keyword>
<evidence type="ECO:0000313" key="3">
    <source>
        <dbReference type="EMBL" id="OMH83619.1"/>
    </source>
</evidence>
<dbReference type="InterPro" id="IPR007252">
    <property type="entry name" value="Nup84/Nup107"/>
</dbReference>
<dbReference type="GO" id="GO:0015031">
    <property type="term" value="P:protein transport"/>
    <property type="evidence" value="ECO:0007669"/>
    <property type="project" value="UniProtKB-KW"/>
</dbReference>
<comment type="similarity">
    <text evidence="1">Belongs to the nucleoporin Nup84/Nup107 family.</text>
</comment>
<comment type="caution">
    <text evidence="3">The sequence shown here is derived from an EMBL/GenBank/DDBJ whole genome shotgun (WGS) entry which is preliminary data.</text>
</comment>
<evidence type="ECO:0000313" key="4">
    <source>
        <dbReference type="Proteomes" id="UP000188320"/>
    </source>
</evidence>
<proteinExistence type="inferred from homology"/>
<name>A0A1R1PRR0_ZANCU</name>
<dbReference type="GO" id="GO:0031965">
    <property type="term" value="C:nuclear membrane"/>
    <property type="evidence" value="ECO:0007669"/>
    <property type="project" value="UniProtKB-SubCell"/>
</dbReference>
<comment type="subunit">
    <text evidence="1">Part of the nuclear pore complex (NPC).</text>
</comment>
<organism evidence="3 4">
    <name type="scientific">Zancudomyces culisetae</name>
    <name type="common">Gut fungus</name>
    <name type="synonym">Smittium culisetae</name>
    <dbReference type="NCBI Taxonomy" id="1213189"/>
    <lineage>
        <taxon>Eukaryota</taxon>
        <taxon>Fungi</taxon>
        <taxon>Fungi incertae sedis</taxon>
        <taxon>Zoopagomycota</taxon>
        <taxon>Kickxellomycotina</taxon>
        <taxon>Harpellomycetes</taxon>
        <taxon>Harpellales</taxon>
        <taxon>Legeriomycetaceae</taxon>
        <taxon>Zancudomyces</taxon>
    </lineage>
</organism>
<comment type="function">
    <text evidence="1">Functions as a component of the nuclear pore complex (NPC).</text>
</comment>
<dbReference type="Proteomes" id="UP000188320">
    <property type="component" value="Unassembled WGS sequence"/>
</dbReference>
<reference evidence="4" key="1">
    <citation type="submission" date="2017-01" db="EMBL/GenBank/DDBJ databases">
        <authorList>
            <person name="Wang Y."/>
            <person name="White M."/>
            <person name="Kvist S."/>
            <person name="Moncalvo J.-M."/>
        </authorList>
    </citation>
    <scope>NUCLEOTIDE SEQUENCE [LARGE SCALE GENOMIC DNA]</scope>
    <source>
        <strain evidence="4">COL-18-3</strain>
    </source>
</reference>
<feature type="transmembrane region" description="Helical" evidence="2">
    <location>
        <begin position="35"/>
        <end position="60"/>
    </location>
</feature>
<dbReference type="OrthoDB" id="3098at2759"/>
<dbReference type="Pfam" id="PF04121">
    <property type="entry name" value="Nup84_Nup100"/>
    <property type="match status" value="1"/>
</dbReference>
<keyword evidence="2" id="KW-0812">Transmembrane</keyword>
<accession>A0A1R1PRR0</accession>
<protein>
    <recommendedName>
        <fullName evidence="1">Nuclear pore complex protein</fullName>
    </recommendedName>
</protein>
<dbReference type="AlphaFoldDB" id="A0A1R1PRR0"/>
<gene>
    <name evidence="3" type="ORF">AX774_g2864</name>
</gene>
<dbReference type="Gene3D" id="1.20.190.50">
    <property type="match status" value="1"/>
</dbReference>
<evidence type="ECO:0000256" key="2">
    <source>
        <dbReference type="SAM" id="Phobius"/>
    </source>
</evidence>
<keyword evidence="1" id="KW-0539">Nucleus</keyword>
<keyword evidence="1" id="KW-0813">Transport</keyword>
<keyword evidence="2" id="KW-1133">Transmembrane helix</keyword>
<comment type="subcellular location">
    <subcellularLocation>
        <location evidence="1">Nucleus</location>
        <location evidence="1">Nuclear pore complex</location>
    </subcellularLocation>
    <subcellularLocation>
        <location evidence="1">Nucleus membrane</location>
    </subcellularLocation>
</comment>
<dbReference type="GO" id="GO:0005643">
    <property type="term" value="C:nuclear pore"/>
    <property type="evidence" value="ECO:0007669"/>
    <property type="project" value="UniProtKB-SubCell"/>
</dbReference>
<keyword evidence="1" id="KW-0509">mRNA transport</keyword>